<comment type="caution">
    <text evidence="2">The sequence shown here is derived from an EMBL/GenBank/DDBJ whole genome shotgun (WGS) entry which is preliminary data.</text>
</comment>
<dbReference type="InterPro" id="IPR011059">
    <property type="entry name" value="Metal-dep_hydrolase_composite"/>
</dbReference>
<feature type="domain" description="Amidohydrolase-related" evidence="1">
    <location>
        <begin position="82"/>
        <end position="178"/>
    </location>
</feature>
<dbReference type="Gene3D" id="3.20.20.140">
    <property type="entry name" value="Metal-dependent hydrolases"/>
    <property type="match status" value="1"/>
</dbReference>
<dbReference type="Gene3D" id="2.30.40.10">
    <property type="entry name" value="Urease, subunit C, domain 1"/>
    <property type="match status" value="1"/>
</dbReference>
<keyword evidence="3" id="KW-1185">Reference proteome</keyword>
<dbReference type="InterPro" id="IPR006680">
    <property type="entry name" value="Amidohydro-rel"/>
</dbReference>
<dbReference type="PANTHER" id="PTHR43135">
    <property type="entry name" value="ALPHA-D-RIBOSE 1-METHYLPHOSPHONATE 5-TRIPHOSPHATE DIPHOSPHATASE"/>
    <property type="match status" value="1"/>
</dbReference>
<dbReference type="PANTHER" id="PTHR43135:SF3">
    <property type="entry name" value="ALPHA-D-RIBOSE 1-METHYLPHOSPHONATE 5-TRIPHOSPHATE DIPHOSPHATASE"/>
    <property type="match status" value="1"/>
</dbReference>
<reference evidence="2 3" key="1">
    <citation type="submission" date="2022-02" db="EMBL/GenBank/DDBJ databases">
        <authorList>
            <person name="Min J."/>
        </authorList>
    </citation>
    <scope>NUCLEOTIDE SEQUENCE [LARGE SCALE GENOMIC DNA]</scope>
    <source>
        <strain evidence="2 3">GR10-1</strain>
    </source>
</reference>
<dbReference type="InterPro" id="IPR051781">
    <property type="entry name" value="Metallo-dep_Hydrolase"/>
</dbReference>
<dbReference type="Pfam" id="PF01979">
    <property type="entry name" value="Amidohydro_1"/>
    <property type="match status" value="1"/>
</dbReference>
<evidence type="ECO:0000259" key="1">
    <source>
        <dbReference type="Pfam" id="PF01979"/>
    </source>
</evidence>
<gene>
    <name evidence="2" type="ORF">MKP09_08215</name>
</gene>
<evidence type="ECO:0000313" key="3">
    <source>
        <dbReference type="Proteomes" id="UP001202248"/>
    </source>
</evidence>
<dbReference type="RefSeq" id="WP_240827245.1">
    <property type="nucleotide sequence ID" value="NZ_JAKWBL010000001.1"/>
</dbReference>
<dbReference type="SUPFAM" id="SSF51338">
    <property type="entry name" value="Composite domain of metallo-dependent hydrolases"/>
    <property type="match status" value="1"/>
</dbReference>
<name>A0ABS9SI97_9BACT</name>
<evidence type="ECO:0000313" key="2">
    <source>
        <dbReference type="EMBL" id="MCH5597889.1"/>
    </source>
</evidence>
<accession>A0ABS9SI97</accession>
<proteinExistence type="predicted"/>
<dbReference type="InterPro" id="IPR032466">
    <property type="entry name" value="Metal_Hydrolase"/>
</dbReference>
<organism evidence="2 3">
    <name type="scientific">Niabella ginsengisoli</name>
    <dbReference type="NCBI Taxonomy" id="522298"/>
    <lineage>
        <taxon>Bacteria</taxon>
        <taxon>Pseudomonadati</taxon>
        <taxon>Bacteroidota</taxon>
        <taxon>Chitinophagia</taxon>
        <taxon>Chitinophagales</taxon>
        <taxon>Chitinophagaceae</taxon>
        <taxon>Niabella</taxon>
    </lineage>
</organism>
<dbReference type="SUPFAM" id="SSF51556">
    <property type="entry name" value="Metallo-dependent hydrolases"/>
    <property type="match status" value="1"/>
</dbReference>
<sequence length="224" mass="25565">MAVLHDDVVQLWKRSQTAYTPTLIVNYGSVSGEYYWYQHTNVWEKERLMRFSPREVIDSRSRHRTMLPEEEYENGHILSSKNLKKLSDAGVLVNMGAHGQIQGIGAHWEIWMMAQGGMTPYEALKTATINPAKSLGLDDNVGSLEVGKLADLIVLDKNPLDDIYNTEFIKYTMVNGRLYDAEEMNEIGNHPKTRTQFPWELYKNAGSFPWHDVTEAQGCSCGRH</sequence>
<dbReference type="Proteomes" id="UP001202248">
    <property type="component" value="Unassembled WGS sequence"/>
</dbReference>
<dbReference type="EMBL" id="JAKWBL010000001">
    <property type="protein sequence ID" value="MCH5597889.1"/>
    <property type="molecule type" value="Genomic_DNA"/>
</dbReference>
<protein>
    <submittedName>
        <fullName evidence="2">Amidohydrolase family protein</fullName>
    </submittedName>
</protein>